<evidence type="ECO:0000256" key="1">
    <source>
        <dbReference type="SAM" id="MobiDB-lite"/>
    </source>
</evidence>
<dbReference type="InterPro" id="IPR011322">
    <property type="entry name" value="N-reg_PII-like_a/b"/>
</dbReference>
<dbReference type="InterPro" id="IPR018551">
    <property type="entry name" value="DUF2007"/>
</dbReference>
<name>A0ABZ0YUC1_9GAMM</name>
<evidence type="ECO:0000313" key="5">
    <source>
        <dbReference type="Proteomes" id="UP001327459"/>
    </source>
</evidence>
<dbReference type="Gene3D" id="3.30.70.790">
    <property type="entry name" value="UreE, C-terminal domain"/>
    <property type="match status" value="1"/>
</dbReference>
<feature type="region of interest" description="Disordered" evidence="1">
    <location>
        <begin position="63"/>
        <end position="93"/>
    </location>
</feature>
<keyword evidence="2" id="KW-0812">Transmembrane</keyword>
<gene>
    <name evidence="4" type="ORF">SR882_08380</name>
</gene>
<evidence type="ECO:0000256" key="2">
    <source>
        <dbReference type="SAM" id="Phobius"/>
    </source>
</evidence>
<dbReference type="RefSeq" id="WP_322520799.1">
    <property type="nucleotide sequence ID" value="NZ_CP140153.1"/>
</dbReference>
<dbReference type="EMBL" id="CP140153">
    <property type="protein sequence ID" value="WQH15775.1"/>
    <property type="molecule type" value="Genomic_DNA"/>
</dbReference>
<feature type="transmembrane region" description="Helical" evidence="2">
    <location>
        <begin position="95"/>
        <end position="113"/>
    </location>
</feature>
<feature type="compositionally biased region" description="Basic and acidic residues" evidence="1">
    <location>
        <begin position="63"/>
        <end position="83"/>
    </location>
</feature>
<keyword evidence="2" id="KW-1133">Transmembrane helix</keyword>
<feature type="domain" description="DUF2007" evidence="3">
    <location>
        <begin position="1"/>
        <end position="67"/>
    </location>
</feature>
<keyword evidence="2" id="KW-0472">Membrane</keyword>
<protein>
    <submittedName>
        <fullName evidence="4">DUF2007 domain-containing protein</fullName>
    </submittedName>
</protein>
<keyword evidence="5" id="KW-1185">Reference proteome</keyword>
<dbReference type="SUPFAM" id="SSF54913">
    <property type="entry name" value="GlnB-like"/>
    <property type="match status" value="1"/>
</dbReference>
<reference evidence="4 5" key="1">
    <citation type="submission" date="2023-11" db="EMBL/GenBank/DDBJ databases">
        <title>MicrobeMod: A computational toolkit for identifying prokaryotic methylation and restriction-modification with nanopore sequencing.</title>
        <authorList>
            <person name="Crits-Christoph A."/>
            <person name="Kang S.C."/>
            <person name="Lee H."/>
            <person name="Ostrov N."/>
        </authorList>
    </citation>
    <scope>NUCLEOTIDE SEQUENCE [LARGE SCALE GENOMIC DNA]</scope>
    <source>
        <strain evidence="4 5">ATCC 49870</strain>
    </source>
</reference>
<evidence type="ECO:0000313" key="4">
    <source>
        <dbReference type="EMBL" id="WQH15775.1"/>
    </source>
</evidence>
<accession>A0ABZ0YUC1</accession>
<dbReference type="Proteomes" id="UP001327459">
    <property type="component" value="Chromosome"/>
</dbReference>
<organism evidence="4 5">
    <name type="scientific">Guyparkeria halophila</name>
    <dbReference type="NCBI Taxonomy" id="47960"/>
    <lineage>
        <taxon>Bacteria</taxon>
        <taxon>Pseudomonadati</taxon>
        <taxon>Pseudomonadota</taxon>
        <taxon>Gammaproteobacteria</taxon>
        <taxon>Chromatiales</taxon>
        <taxon>Thioalkalibacteraceae</taxon>
        <taxon>Guyparkeria</taxon>
    </lineage>
</organism>
<dbReference type="Pfam" id="PF09413">
    <property type="entry name" value="DUF2007"/>
    <property type="match status" value="1"/>
</dbReference>
<evidence type="ECO:0000259" key="3">
    <source>
        <dbReference type="Pfam" id="PF09413"/>
    </source>
</evidence>
<sequence length="114" mass="12697">MKTIYRAADILEAHIVCGMLNAEGIEAEVAGFYQQGAVGQLAPQDFARVLLLDERDEARAERVIADYEQREPAPSPERERAGEEETPEPEESSRLAWWLVIAALVVLLVSWGMS</sequence>
<proteinExistence type="predicted"/>